<name>A0A366IXT2_9GAMM</name>
<keyword evidence="1" id="KW-0812">Transmembrane</keyword>
<feature type="transmembrane region" description="Helical" evidence="1">
    <location>
        <begin position="138"/>
        <end position="157"/>
    </location>
</feature>
<dbReference type="InterPro" id="IPR027417">
    <property type="entry name" value="P-loop_NTPase"/>
</dbReference>
<dbReference type="SUPFAM" id="SSF52540">
    <property type="entry name" value="P-loop containing nucleoside triphosphate hydrolases"/>
    <property type="match status" value="1"/>
</dbReference>
<keyword evidence="4" id="KW-1185">Reference proteome</keyword>
<organism evidence="3 4">
    <name type="scientific">Marinomonas rhizomae</name>
    <dbReference type="NCBI Taxonomy" id="491948"/>
    <lineage>
        <taxon>Bacteria</taxon>
        <taxon>Pseudomonadati</taxon>
        <taxon>Pseudomonadota</taxon>
        <taxon>Gammaproteobacteria</taxon>
        <taxon>Oceanospirillales</taxon>
        <taxon>Oceanospirillaceae</taxon>
        <taxon>Marinomonas</taxon>
    </lineage>
</organism>
<dbReference type="EMBL" id="QNSE01000013">
    <property type="protein sequence ID" value="RBP79611.1"/>
    <property type="molecule type" value="Genomic_DNA"/>
</dbReference>
<dbReference type="Pfam" id="PF20693">
    <property type="entry name" value="YobI-ATPase"/>
    <property type="match status" value="1"/>
</dbReference>
<evidence type="ECO:0000256" key="1">
    <source>
        <dbReference type="SAM" id="Phobius"/>
    </source>
</evidence>
<proteinExistence type="predicted"/>
<evidence type="ECO:0000313" key="3">
    <source>
        <dbReference type="EMBL" id="RBP79611.1"/>
    </source>
</evidence>
<protein>
    <submittedName>
        <fullName evidence="3">KAP-like P-loop domain-containing protein</fullName>
    </submittedName>
</protein>
<gene>
    <name evidence="3" type="ORF">DFP80_11367</name>
</gene>
<dbReference type="AlphaFoldDB" id="A0A366IXT2"/>
<dbReference type="Proteomes" id="UP000252792">
    <property type="component" value="Unassembled WGS sequence"/>
</dbReference>
<dbReference type="Gene3D" id="3.40.50.300">
    <property type="entry name" value="P-loop containing nucleotide triphosphate hydrolases"/>
    <property type="match status" value="1"/>
</dbReference>
<feature type="transmembrane region" description="Helical" evidence="1">
    <location>
        <begin position="169"/>
        <end position="192"/>
    </location>
</feature>
<sequence>MEEKAQQPVQEDFTLTPLTPEFNEGNHRSYVKRINSALEEPKIRNIALSGTYGVGKSSILQKIAEEHEKDVVEISLSTLAPAAPEEVDESIPKQASTTTNRIQHEIVKQLLYRVESHNAPRSRFNRIERFNCKREHSIAALSGIVLTLLFLLMEWTAKIISIHESIAALGAWIHVIVFFLLASCTFMARYLFQGRVNISQLSTGNTAISLDEKSVSYFDQYLDEIVYFFEVSEKSIVIFEDIDRFEDSYIFETLRSLNTLLNNAPQFESKPIRFIYAIKDSIFDPSAQNSLNKKTKEEVTIPPEETEIQRANRTKFFDLIIPVVPFITHRSARDLVTKLLSEISHDIDKELISIAARYVPDMRLLRNVLNEFIVFREKIFTDNDKKLNLNESELFSMMLYKSTHLSDFELIRLGKSKLDKIYYLSREFVNENTDTINKEIRTSTLNLTNLSEHSIKKRCLDFGERLIAHIERTARATSFHIDNGVFSFASKQYKLTELTGINFWNEFISNQDVQELSWNQYHYNNTLTFYRSDLKDVLNNNLDPCDWKEVDSKKLKTDISQKKAKLEFLRSATIRNLINEPQLNLDNNFLRSAAIQDLIRESKLTLDDNKPNQTFDSITRQIVSDGLAYQLIISGYLNRNFTLYTSTFHGKAISANAQNFIIHNVEPNIMDEQLVFEERDIKSIISECGEQALSEPCLYNISILNYLLNFDSVKSDIMIQSLIQFGDEELLFLQAYLNGENQHTNLIKKFTLKTVEILEFLVNQVELNDELRLSLVNTALEHLNSELEYNLDDTVSEYLQANYAELPTLINTTNKDQAENITKLYGNAVIRVSKLQSLSEKIRNAFIAKDLYEINVDNLKTALGSETNLALDVALEKDEEIYHYLLRNLGKYLQAVINTSKTISSNEYFIRVVEDVLALKNTRDLDNVVMHASGDCIIEDLHQVEKDTWQCLAEFNRFTPTFDNISHYRSTVGEIDEYIEKVLIESDVITEYELATEDEKEKLAVYILHANGDFLTSGHIVQLVDSLNLTNYIDARRLPVEKGELFPLLLKSNLIEDSADTYEHLLATGWPTRERYIEASNKFHGYITPELLQGNLAAVLASGKIGLDTKVSIIERAEEFTVDCSKNDLIELAQFAINQDKKLPIDVIEKMAIDEVETKNVILLLSPHLTPSINAEQLFRILERLKGDYPKLISKGTDRPEIPNTLEDHKLVKVLETLQIISSFKEVADGFIKIFKKHK</sequence>
<dbReference type="RefSeq" id="WP_113917949.1">
    <property type="nucleotide sequence ID" value="NZ_QNSE01000013.1"/>
</dbReference>
<accession>A0A366IXT2</accession>
<reference evidence="3 4" key="1">
    <citation type="submission" date="2018-06" db="EMBL/GenBank/DDBJ databases">
        <title>Genomic Encyclopedia of Type Strains, Phase III (KMG-III): the genomes of soil and plant-associated and newly described type strains.</title>
        <authorList>
            <person name="Whitman W."/>
        </authorList>
    </citation>
    <scope>NUCLEOTIDE SEQUENCE [LARGE SCALE GENOMIC DNA]</scope>
    <source>
        <strain evidence="3 4">CECT 7377</strain>
    </source>
</reference>
<keyword evidence="1" id="KW-0472">Membrane</keyword>
<evidence type="ECO:0000313" key="4">
    <source>
        <dbReference type="Proteomes" id="UP000252792"/>
    </source>
</evidence>
<comment type="caution">
    <text evidence="3">The sequence shown here is derived from an EMBL/GenBank/DDBJ whole genome shotgun (WGS) entry which is preliminary data.</text>
</comment>
<dbReference type="InterPro" id="IPR048428">
    <property type="entry name" value="YobI-NTPase"/>
</dbReference>
<dbReference type="OrthoDB" id="1701659at2"/>
<evidence type="ECO:0000259" key="2">
    <source>
        <dbReference type="Pfam" id="PF20693"/>
    </source>
</evidence>
<keyword evidence="1" id="KW-1133">Transmembrane helix</keyword>
<feature type="domain" description="YobI-like P-loop NTPase" evidence="2">
    <location>
        <begin position="30"/>
        <end position="419"/>
    </location>
</feature>